<dbReference type="GO" id="GO:0020037">
    <property type="term" value="F:heme binding"/>
    <property type="evidence" value="ECO:0007669"/>
    <property type="project" value="InterPro"/>
</dbReference>
<evidence type="ECO:0000256" key="5">
    <source>
        <dbReference type="ARBA" id="ARBA00023002"/>
    </source>
</evidence>
<dbReference type="GO" id="GO:0005506">
    <property type="term" value="F:iron ion binding"/>
    <property type="evidence" value="ECO:0007669"/>
    <property type="project" value="InterPro"/>
</dbReference>
<evidence type="ECO:0000256" key="3">
    <source>
        <dbReference type="ARBA" id="ARBA00022617"/>
    </source>
</evidence>
<protein>
    <submittedName>
        <fullName evidence="12">Cytochrome P450 4C1-like</fullName>
    </submittedName>
</protein>
<dbReference type="PRINTS" id="PR00463">
    <property type="entry name" value="EP450I"/>
</dbReference>
<evidence type="ECO:0000256" key="2">
    <source>
        <dbReference type="ARBA" id="ARBA00010617"/>
    </source>
</evidence>
<evidence type="ECO:0000313" key="12">
    <source>
        <dbReference type="RefSeq" id="XP_034246573.1"/>
    </source>
</evidence>
<feature type="transmembrane region" description="Helical" evidence="10">
    <location>
        <begin position="6"/>
        <end position="25"/>
    </location>
</feature>
<name>A0A6P8Z253_THRPL</name>
<evidence type="ECO:0000256" key="9">
    <source>
        <dbReference type="RuleBase" id="RU000461"/>
    </source>
</evidence>
<proteinExistence type="inferred from homology"/>
<dbReference type="GeneID" id="117648262"/>
<dbReference type="RefSeq" id="XP_034246573.1">
    <property type="nucleotide sequence ID" value="XM_034390682.1"/>
</dbReference>
<keyword evidence="10" id="KW-1133">Transmembrane helix</keyword>
<dbReference type="PRINTS" id="PR00385">
    <property type="entry name" value="P450"/>
</dbReference>
<dbReference type="GO" id="GO:0016705">
    <property type="term" value="F:oxidoreductase activity, acting on paired donors, with incorporation or reduction of molecular oxygen"/>
    <property type="evidence" value="ECO:0007669"/>
    <property type="project" value="InterPro"/>
</dbReference>
<keyword evidence="11" id="KW-1185">Reference proteome</keyword>
<keyword evidence="4 8" id="KW-0479">Metal-binding</keyword>
<accession>A0A6P8Z253</accession>
<dbReference type="AlphaFoldDB" id="A0A6P8Z253"/>
<keyword evidence="3 8" id="KW-0349">Heme</keyword>
<feature type="binding site" description="axial binding residue" evidence="8">
    <location>
        <position position="458"/>
    </location>
    <ligand>
        <name>heme</name>
        <dbReference type="ChEBI" id="CHEBI:30413"/>
    </ligand>
    <ligandPart>
        <name>Fe</name>
        <dbReference type="ChEBI" id="CHEBI:18248"/>
    </ligandPart>
</feature>
<keyword evidence="5 9" id="KW-0560">Oxidoreductase</keyword>
<keyword evidence="6 8" id="KW-0408">Iron</keyword>
<dbReference type="InterPro" id="IPR002401">
    <property type="entry name" value="Cyt_P450_E_grp-I"/>
</dbReference>
<reference evidence="12" key="1">
    <citation type="submission" date="2025-08" db="UniProtKB">
        <authorList>
            <consortium name="RefSeq"/>
        </authorList>
    </citation>
    <scope>IDENTIFICATION</scope>
    <source>
        <tissue evidence="12">Total insect</tissue>
    </source>
</reference>
<dbReference type="SUPFAM" id="SSF48264">
    <property type="entry name" value="Cytochrome P450"/>
    <property type="match status" value="1"/>
</dbReference>
<sequence length="517" mass="58984">MELSVTLLAGGAMFLVLVYQVLIVVSRRRYFVKAVNALPGPKPHPLFGNVPDLMVPPNKMFEAWDRRHRTNATLFRTWIGPYAEINLKEPEQVEAILSSSKHITKSNAYRFLQPWLGTGLLTSTGSKWHTHRKMITPTFHFKILEAFHDVFVEKCEILAQKLARVADGKTEFDMYPFITHCTLDIICETAMGVKINAQDSTEKRSDYVSAIYEISELTLKRAQRPWLFPNATFYLTDMGRRYKRCLSILHGFTNKVIRDRSALRASQKAQPDPVSGDGTEDDLGLKKRTAFLDLLLDAREAGAQLTDEDLREEVDTFMFEGHDTTTAGLCWALFLLGNNPRVQDAAADELDTIFQGSDRAPTVRDLQNMKYLERVIKETLRLFPSVPFIGRKVFQDVDLGGYKVPAGCMINIPIYHIHRNPSQWPSPHTFDPDNFLPNRVAERHPYSYVPFSAGPRNCIGQKFALMEEKTVLSYILRNYRVHSAERLEDLTLMIDLILRPESGIRVKLEPRRPKAAA</sequence>
<keyword evidence="7 9" id="KW-0503">Monooxygenase</keyword>
<gene>
    <name evidence="12" type="primary">LOC117648262</name>
</gene>
<dbReference type="InterPro" id="IPR036396">
    <property type="entry name" value="Cyt_P450_sf"/>
</dbReference>
<organism evidence="12">
    <name type="scientific">Thrips palmi</name>
    <name type="common">Melon thrips</name>
    <dbReference type="NCBI Taxonomy" id="161013"/>
    <lineage>
        <taxon>Eukaryota</taxon>
        <taxon>Metazoa</taxon>
        <taxon>Ecdysozoa</taxon>
        <taxon>Arthropoda</taxon>
        <taxon>Hexapoda</taxon>
        <taxon>Insecta</taxon>
        <taxon>Pterygota</taxon>
        <taxon>Neoptera</taxon>
        <taxon>Paraneoptera</taxon>
        <taxon>Thysanoptera</taxon>
        <taxon>Terebrantia</taxon>
        <taxon>Thripoidea</taxon>
        <taxon>Thripidae</taxon>
        <taxon>Thrips</taxon>
    </lineage>
</organism>
<dbReference type="Gene3D" id="1.10.630.10">
    <property type="entry name" value="Cytochrome P450"/>
    <property type="match status" value="1"/>
</dbReference>
<evidence type="ECO:0000256" key="10">
    <source>
        <dbReference type="SAM" id="Phobius"/>
    </source>
</evidence>
<dbReference type="Proteomes" id="UP000515158">
    <property type="component" value="Unplaced"/>
</dbReference>
<keyword evidence="10" id="KW-0472">Membrane</keyword>
<evidence type="ECO:0000256" key="4">
    <source>
        <dbReference type="ARBA" id="ARBA00022723"/>
    </source>
</evidence>
<evidence type="ECO:0000256" key="7">
    <source>
        <dbReference type="ARBA" id="ARBA00023033"/>
    </source>
</evidence>
<comment type="cofactor">
    <cofactor evidence="1 8">
        <name>heme</name>
        <dbReference type="ChEBI" id="CHEBI:30413"/>
    </cofactor>
</comment>
<dbReference type="PANTHER" id="PTHR24291">
    <property type="entry name" value="CYTOCHROME P450 FAMILY 4"/>
    <property type="match status" value="1"/>
</dbReference>
<dbReference type="GO" id="GO:0004497">
    <property type="term" value="F:monooxygenase activity"/>
    <property type="evidence" value="ECO:0007669"/>
    <property type="project" value="UniProtKB-KW"/>
</dbReference>
<dbReference type="InterPro" id="IPR017972">
    <property type="entry name" value="Cyt_P450_CS"/>
</dbReference>
<dbReference type="InParanoid" id="A0A6P8Z253"/>
<evidence type="ECO:0000256" key="1">
    <source>
        <dbReference type="ARBA" id="ARBA00001971"/>
    </source>
</evidence>
<dbReference type="Pfam" id="PF00067">
    <property type="entry name" value="p450"/>
    <property type="match status" value="1"/>
</dbReference>
<dbReference type="KEGG" id="tpal:117648262"/>
<comment type="similarity">
    <text evidence="2 9">Belongs to the cytochrome P450 family.</text>
</comment>
<keyword evidence="10" id="KW-0812">Transmembrane</keyword>
<dbReference type="OrthoDB" id="1470350at2759"/>
<evidence type="ECO:0000256" key="8">
    <source>
        <dbReference type="PIRSR" id="PIRSR602401-1"/>
    </source>
</evidence>
<evidence type="ECO:0000256" key="6">
    <source>
        <dbReference type="ARBA" id="ARBA00023004"/>
    </source>
</evidence>
<evidence type="ECO:0000313" key="11">
    <source>
        <dbReference type="Proteomes" id="UP000515158"/>
    </source>
</evidence>
<dbReference type="InterPro" id="IPR050196">
    <property type="entry name" value="Cytochrome_P450_Monoox"/>
</dbReference>
<dbReference type="InterPro" id="IPR001128">
    <property type="entry name" value="Cyt_P450"/>
</dbReference>
<dbReference type="PROSITE" id="PS00086">
    <property type="entry name" value="CYTOCHROME_P450"/>
    <property type="match status" value="1"/>
</dbReference>
<dbReference type="PANTHER" id="PTHR24291:SF209">
    <property type="entry name" value="CYTOCHROME P450-LIKE PROTEIN"/>
    <property type="match status" value="1"/>
</dbReference>